<accession>A0AAD7RX37</accession>
<dbReference type="Proteomes" id="UP001221898">
    <property type="component" value="Unassembled WGS sequence"/>
</dbReference>
<evidence type="ECO:0000256" key="1">
    <source>
        <dbReference type="SAM" id="MobiDB-lite"/>
    </source>
</evidence>
<evidence type="ECO:0000313" key="2">
    <source>
        <dbReference type="EMBL" id="KAJ8391894.1"/>
    </source>
</evidence>
<dbReference type="EMBL" id="JAINUG010000151">
    <property type="protein sequence ID" value="KAJ8391894.1"/>
    <property type="molecule type" value="Genomic_DNA"/>
</dbReference>
<feature type="region of interest" description="Disordered" evidence="1">
    <location>
        <begin position="105"/>
        <end position="153"/>
    </location>
</feature>
<gene>
    <name evidence="2" type="ORF">AAFF_G00083650</name>
</gene>
<name>A0AAD7RX37_9TELE</name>
<sequence>MAGAKECFVDAYLDSNMNLHWDTSLSQPINQTLYQREGDPMLYVDEALTIGLNPIFIEGTPVEHSSAPFASTASATSASTLSATTACQCPCPDCLCSISSRPEALVSGPTPGQNTPRQSTDATDADDGASFSTSSTTTATPAGPVRKRKKQEGVGGELLVFLKEAEAASQRRHDEHLEQMKASQDSIERMVQSIINKQ</sequence>
<feature type="region of interest" description="Disordered" evidence="1">
    <location>
        <begin position="165"/>
        <end position="185"/>
    </location>
</feature>
<evidence type="ECO:0000313" key="3">
    <source>
        <dbReference type="Proteomes" id="UP001221898"/>
    </source>
</evidence>
<feature type="compositionally biased region" description="Basic and acidic residues" evidence="1">
    <location>
        <begin position="165"/>
        <end position="179"/>
    </location>
</feature>
<protein>
    <submittedName>
        <fullName evidence="2">Uncharacterized protein</fullName>
    </submittedName>
</protein>
<dbReference type="AlphaFoldDB" id="A0AAD7RX37"/>
<keyword evidence="3" id="KW-1185">Reference proteome</keyword>
<reference evidence="2" key="1">
    <citation type="journal article" date="2023" name="Science">
        <title>Genome structures resolve the early diversification of teleost fishes.</title>
        <authorList>
            <person name="Parey E."/>
            <person name="Louis A."/>
            <person name="Montfort J."/>
            <person name="Bouchez O."/>
            <person name="Roques C."/>
            <person name="Iampietro C."/>
            <person name="Lluch J."/>
            <person name="Castinel A."/>
            <person name="Donnadieu C."/>
            <person name="Desvignes T."/>
            <person name="Floi Bucao C."/>
            <person name="Jouanno E."/>
            <person name="Wen M."/>
            <person name="Mejri S."/>
            <person name="Dirks R."/>
            <person name="Jansen H."/>
            <person name="Henkel C."/>
            <person name="Chen W.J."/>
            <person name="Zahm M."/>
            <person name="Cabau C."/>
            <person name="Klopp C."/>
            <person name="Thompson A.W."/>
            <person name="Robinson-Rechavi M."/>
            <person name="Braasch I."/>
            <person name="Lecointre G."/>
            <person name="Bobe J."/>
            <person name="Postlethwait J.H."/>
            <person name="Berthelot C."/>
            <person name="Roest Crollius H."/>
            <person name="Guiguen Y."/>
        </authorList>
    </citation>
    <scope>NUCLEOTIDE SEQUENCE</scope>
    <source>
        <strain evidence="2">NC1722</strain>
    </source>
</reference>
<comment type="caution">
    <text evidence="2">The sequence shown here is derived from an EMBL/GenBank/DDBJ whole genome shotgun (WGS) entry which is preliminary data.</text>
</comment>
<organism evidence="2 3">
    <name type="scientific">Aldrovandia affinis</name>
    <dbReference type="NCBI Taxonomy" id="143900"/>
    <lineage>
        <taxon>Eukaryota</taxon>
        <taxon>Metazoa</taxon>
        <taxon>Chordata</taxon>
        <taxon>Craniata</taxon>
        <taxon>Vertebrata</taxon>
        <taxon>Euteleostomi</taxon>
        <taxon>Actinopterygii</taxon>
        <taxon>Neopterygii</taxon>
        <taxon>Teleostei</taxon>
        <taxon>Notacanthiformes</taxon>
        <taxon>Halosauridae</taxon>
        <taxon>Aldrovandia</taxon>
    </lineage>
</organism>
<feature type="compositionally biased region" description="Low complexity" evidence="1">
    <location>
        <begin position="128"/>
        <end position="140"/>
    </location>
</feature>
<proteinExistence type="predicted"/>